<gene>
    <name evidence="1" type="ORF">APLA_LOCUS16698</name>
</gene>
<dbReference type="OrthoDB" id="7473875at2759"/>
<name>A0A8S1BJL4_ARCPL</name>
<dbReference type="EMBL" id="CADEBC010000602">
    <property type="protein sequence ID" value="CAB3258835.1"/>
    <property type="molecule type" value="Genomic_DNA"/>
</dbReference>
<protein>
    <submittedName>
        <fullName evidence="1">Uncharacterized protein</fullName>
    </submittedName>
</protein>
<dbReference type="Proteomes" id="UP000494106">
    <property type="component" value="Unassembled WGS sequence"/>
</dbReference>
<proteinExistence type="predicted"/>
<reference evidence="1 2" key="1">
    <citation type="submission" date="2020-04" db="EMBL/GenBank/DDBJ databases">
        <authorList>
            <person name="Wallbank WR R."/>
            <person name="Pardo Diaz C."/>
            <person name="Kozak K."/>
            <person name="Martin S."/>
            <person name="Jiggins C."/>
            <person name="Moest M."/>
            <person name="Warren A I."/>
            <person name="Byers J.R.P. K."/>
            <person name="Montejo-Kovacevich G."/>
            <person name="Yen C E."/>
        </authorList>
    </citation>
    <scope>NUCLEOTIDE SEQUENCE [LARGE SCALE GENOMIC DNA]</scope>
</reference>
<keyword evidence="2" id="KW-1185">Reference proteome</keyword>
<comment type="caution">
    <text evidence="1">The sequence shown here is derived from an EMBL/GenBank/DDBJ whole genome shotgun (WGS) entry which is preliminary data.</text>
</comment>
<evidence type="ECO:0000313" key="1">
    <source>
        <dbReference type="EMBL" id="CAB3258835.1"/>
    </source>
</evidence>
<dbReference type="AlphaFoldDB" id="A0A8S1BJL4"/>
<organism evidence="1 2">
    <name type="scientific">Arctia plantaginis</name>
    <name type="common">Wood tiger moth</name>
    <name type="synonym">Phalaena plantaginis</name>
    <dbReference type="NCBI Taxonomy" id="874455"/>
    <lineage>
        <taxon>Eukaryota</taxon>
        <taxon>Metazoa</taxon>
        <taxon>Ecdysozoa</taxon>
        <taxon>Arthropoda</taxon>
        <taxon>Hexapoda</taxon>
        <taxon>Insecta</taxon>
        <taxon>Pterygota</taxon>
        <taxon>Neoptera</taxon>
        <taxon>Endopterygota</taxon>
        <taxon>Lepidoptera</taxon>
        <taxon>Glossata</taxon>
        <taxon>Ditrysia</taxon>
        <taxon>Noctuoidea</taxon>
        <taxon>Erebidae</taxon>
        <taxon>Arctiinae</taxon>
        <taxon>Arctia</taxon>
    </lineage>
</organism>
<accession>A0A8S1BJL4</accession>
<evidence type="ECO:0000313" key="2">
    <source>
        <dbReference type="Proteomes" id="UP000494106"/>
    </source>
</evidence>
<sequence>MSRSCNERCAVKNLPLSRLTSGPSALALQFILEAPAPGAGCTPSTLQLAILLRFLDRFNYGHSRHALILLDRLWCLRCAHPKMALTPPQHPRTQIVANFEKTRLGDDISSAAPGPRWLRDLTSLERFKYVLLYLNYA</sequence>